<organism evidence="2 3">
    <name type="scientific">Pseudomonas arsenicoxydans</name>
    <dbReference type="NCBI Taxonomy" id="702115"/>
    <lineage>
        <taxon>Bacteria</taxon>
        <taxon>Pseudomonadati</taxon>
        <taxon>Pseudomonadota</taxon>
        <taxon>Gammaproteobacteria</taxon>
        <taxon>Pseudomonadales</taxon>
        <taxon>Pseudomonadaceae</taxon>
        <taxon>Pseudomonas</taxon>
    </lineage>
</organism>
<dbReference type="EMBL" id="LT629705">
    <property type="protein sequence ID" value="SDP46979.1"/>
    <property type="molecule type" value="Genomic_DNA"/>
</dbReference>
<proteinExistence type="predicted"/>
<sequence length="1318" mass="143074">MSEDESKASEAGRSGIEERNEGGPLSSTDLANPEVAAIEPLSIRNIEYRSIVDPGHTFQYYVGAMGHHDVSMYVYVGGVMESLRDKEFTPAWVWHPSKLTNSSGTGLVQLFHRLRYNNQDSDWHNFNCVISPLPKIDPQLVYTNAITGSGGDSTSVSVWVHEGSQISPEVTPTNSRWSLPLYSSVHPGTYVITVMQHVSGYKQRYALGKTITYLTYPKILVPANEAVIRLSAELKVSGNFGAARRKIQLANASKDRELGTAFADDSGRWEIKFDAAAHFPVGGSITLNARHIESIDAAWTTLNVVLLAPPIIDTIPLEVEMNALIEGTGHTDIDGHSVDLYFHGATERITGNWVKNGRWSIVVQLLPGKHTLTAEQVHNEVTSLRAPLRVVHVRPPMPGPLQSRREGDFIILHGTGYNGSGVQIHINIHNVDANYLSAPVTSGEWNIAIPATLAPTKYAFSCRQSVDNGENTRIYSNGWTSLVEVIVPTPKPTVATPAVSTQGVTFSGLGRQWGNAVVQVVIFNGNGITPADVIVKADVSPSLAWTKLVSLAPGTYSNLNARQWVKSQFSDPVAIPQVIVPSAVPGLEKPGVGAIVGQTPQLKGSAYKGSVVTFSIPGIEPFTATASAEGIFDVTAEELPPGTHTMAVTAHFGGQTSQALTRTFTVKTPVPKISMSDGDKLDPVPTINGRGYKGCWLIIRSAVNHRDLGKGPVGQNGDWSVELAEQPLGELKFYALMFEKENSPNVSDATEVVTVDIQLKPPTILQPAPNGKTERVSEFSGKAVYRSTVELYVKGQLQPFIKDIVVGRDNTWRHIVTLPAGHTDLEVAVRYDGTLSTKADHPVIVVPAAPKIDTPLRAEKVGTRLTISGFGYEDDEIVIESRDPRAILGSTTVLADKTWSTTIEQTMATDLRVAVMARAGAGLDSAYTDTIPFTKLTPAPKIVEPQPGDWTGVRPLYSGLAEPGATITVALWFNSDTLLTEPTVADENGRWSVWGNKDLVEGAVWVVMRQTLNGILSEWGESGRFMVERMPADFEAPTVSFPLHGQDVGRWPMFKGTGVPGSEVTIVKKGDSNTVLGTAKVERNGAWEMRSQIELPVADNYECSVWQTRDGVTSTWLMPDRKFNVIQVPDGFGAAIIQAPQNDSLESHEQQPEFSGTGMAGAEVVIRIYNKTDVLAKTIVDARGKWRVRSEVVMTVGQHEIVADQHRDGQRSALSNTVTFAVAEKLHVPIIVSPNHNAHISPYGVIEGRALPGTVVRLVDANQVSVDYGTGVTDAHGRWLIVLKGLPVRKISLTGDGKKNELKAHWILARVFRVIDVG</sequence>
<gene>
    <name evidence="2" type="ORF">SAMN04489798_5880</name>
</gene>
<evidence type="ECO:0000256" key="1">
    <source>
        <dbReference type="SAM" id="MobiDB-lite"/>
    </source>
</evidence>
<feature type="region of interest" description="Disordered" evidence="1">
    <location>
        <begin position="1"/>
        <end position="31"/>
    </location>
</feature>
<protein>
    <submittedName>
        <fullName evidence="2">Uncharacterized protein</fullName>
    </submittedName>
</protein>
<evidence type="ECO:0000313" key="2">
    <source>
        <dbReference type="EMBL" id="SDP46979.1"/>
    </source>
</evidence>
<accession>A0A1H0SZ74</accession>
<name>A0A1H0SZ74_9PSED</name>
<reference evidence="2 3" key="1">
    <citation type="submission" date="2016-10" db="EMBL/GenBank/DDBJ databases">
        <authorList>
            <person name="de Groot N.N."/>
        </authorList>
    </citation>
    <scope>NUCLEOTIDE SEQUENCE [LARGE SCALE GENOMIC DNA]</scope>
    <source>
        <strain evidence="2 3">CECT 7543</strain>
    </source>
</reference>
<dbReference type="Proteomes" id="UP000198827">
    <property type="component" value="Chromosome I"/>
</dbReference>
<dbReference type="Gene3D" id="2.60.40.10">
    <property type="entry name" value="Immunoglobulins"/>
    <property type="match status" value="2"/>
</dbReference>
<feature type="compositionally biased region" description="Basic and acidic residues" evidence="1">
    <location>
        <begin position="1"/>
        <end position="21"/>
    </location>
</feature>
<evidence type="ECO:0000313" key="3">
    <source>
        <dbReference type="Proteomes" id="UP000198827"/>
    </source>
</evidence>
<dbReference type="InterPro" id="IPR013783">
    <property type="entry name" value="Ig-like_fold"/>
</dbReference>